<feature type="domain" description="DEAD-box helicase OB fold" evidence="3">
    <location>
        <begin position="4"/>
        <end position="114"/>
    </location>
</feature>
<dbReference type="InterPro" id="IPR011709">
    <property type="entry name" value="DEAD-box_helicase_OB_fold"/>
</dbReference>
<feature type="chain" id="PRO_5031404243" description="DEAD-box helicase OB fold domain-containing protein" evidence="2">
    <location>
        <begin position="18"/>
        <end position="128"/>
    </location>
</feature>
<dbReference type="Pfam" id="PF07717">
    <property type="entry name" value="OB_NTP_bind"/>
    <property type="match status" value="1"/>
</dbReference>
<protein>
    <recommendedName>
        <fullName evidence="3">DEAD-box helicase OB fold domain-containing protein</fullName>
    </recommendedName>
</protein>
<evidence type="ECO:0000313" key="4">
    <source>
        <dbReference type="EMBL" id="CAD8935752.1"/>
    </source>
</evidence>
<keyword evidence="2" id="KW-0732">Signal</keyword>
<gene>
    <name evidence="4" type="ORF">CTEN0397_LOCUS6786</name>
</gene>
<feature type="region of interest" description="Disordered" evidence="1">
    <location>
        <begin position="25"/>
        <end position="51"/>
    </location>
</feature>
<evidence type="ECO:0000256" key="1">
    <source>
        <dbReference type="SAM" id="MobiDB-lite"/>
    </source>
</evidence>
<accession>A0A7S1D3I8</accession>
<organism evidence="4">
    <name type="scientific">Cyclophora tenuis</name>
    <name type="common">Marine diatom</name>
    <dbReference type="NCBI Taxonomy" id="216820"/>
    <lineage>
        <taxon>Eukaryota</taxon>
        <taxon>Sar</taxon>
        <taxon>Stramenopiles</taxon>
        <taxon>Ochrophyta</taxon>
        <taxon>Bacillariophyta</taxon>
        <taxon>Fragilariophyceae</taxon>
        <taxon>Fragilariophycidae</taxon>
        <taxon>Cyclophorales</taxon>
        <taxon>Cyclophoraceae</taxon>
        <taxon>Cyclophora</taxon>
    </lineage>
</organism>
<feature type="compositionally biased region" description="Basic residues" evidence="1">
    <location>
        <begin position="30"/>
        <end position="40"/>
    </location>
</feature>
<sequence length="128" mass="14043">MFFKSICAGLFLQVASRIQTTVELQNNNNKKNKNTNKKSRGNSGALFLGGGGGGGRYKTKVGGREVSIHPTSTLFGRNPAPKCVVYTELLTTKKAYIRGVTQIREEWLTDVAPHLYTPTNNSNNNNKP</sequence>
<name>A0A7S1D3I8_CYCTE</name>
<evidence type="ECO:0000256" key="2">
    <source>
        <dbReference type="SAM" id="SignalP"/>
    </source>
</evidence>
<feature type="signal peptide" evidence="2">
    <location>
        <begin position="1"/>
        <end position="17"/>
    </location>
</feature>
<reference evidence="4" key="1">
    <citation type="submission" date="2021-01" db="EMBL/GenBank/DDBJ databases">
        <authorList>
            <person name="Corre E."/>
            <person name="Pelletier E."/>
            <person name="Niang G."/>
            <person name="Scheremetjew M."/>
            <person name="Finn R."/>
            <person name="Kale V."/>
            <person name="Holt S."/>
            <person name="Cochrane G."/>
            <person name="Meng A."/>
            <person name="Brown T."/>
            <person name="Cohen L."/>
        </authorList>
    </citation>
    <scope>NUCLEOTIDE SEQUENCE</scope>
    <source>
        <strain evidence="4">ECT3854</strain>
    </source>
</reference>
<dbReference type="AlphaFoldDB" id="A0A7S1D3I8"/>
<dbReference type="EMBL" id="HBFW01010532">
    <property type="protein sequence ID" value="CAD8935752.1"/>
    <property type="molecule type" value="Transcribed_RNA"/>
</dbReference>
<evidence type="ECO:0000259" key="3">
    <source>
        <dbReference type="Pfam" id="PF07717"/>
    </source>
</evidence>
<proteinExistence type="predicted"/>